<dbReference type="SUPFAM" id="SSF53448">
    <property type="entry name" value="Nucleotide-diphospho-sugar transferases"/>
    <property type="match status" value="1"/>
</dbReference>
<accession>A0A3D9Z1S0</accession>
<organism evidence="1 2">
    <name type="scientific">Methylovirgula ligni</name>
    <dbReference type="NCBI Taxonomy" id="569860"/>
    <lineage>
        <taxon>Bacteria</taxon>
        <taxon>Pseudomonadati</taxon>
        <taxon>Pseudomonadota</taxon>
        <taxon>Alphaproteobacteria</taxon>
        <taxon>Hyphomicrobiales</taxon>
        <taxon>Beijerinckiaceae</taxon>
        <taxon>Methylovirgula</taxon>
    </lineage>
</organism>
<dbReference type="RefSeq" id="WP_147301462.1">
    <property type="nucleotide sequence ID" value="NZ_CP025086.1"/>
</dbReference>
<dbReference type="Gene3D" id="3.90.550.10">
    <property type="entry name" value="Spore Coat Polysaccharide Biosynthesis Protein SpsA, Chain A"/>
    <property type="match status" value="1"/>
</dbReference>
<keyword evidence="2" id="KW-1185">Reference proteome</keyword>
<dbReference type="EMBL" id="QUMO01000001">
    <property type="protein sequence ID" value="REF89112.1"/>
    <property type="molecule type" value="Genomic_DNA"/>
</dbReference>
<comment type="caution">
    <text evidence="1">The sequence shown here is derived from an EMBL/GenBank/DDBJ whole genome shotgun (WGS) entry which is preliminary data.</text>
</comment>
<evidence type="ECO:0000313" key="1">
    <source>
        <dbReference type="EMBL" id="REF89112.1"/>
    </source>
</evidence>
<dbReference type="InterPro" id="IPR029044">
    <property type="entry name" value="Nucleotide-diphossugar_trans"/>
</dbReference>
<dbReference type="AlphaFoldDB" id="A0A3D9Z1S0"/>
<evidence type="ECO:0000313" key="2">
    <source>
        <dbReference type="Proteomes" id="UP000256900"/>
    </source>
</evidence>
<reference evidence="1 2" key="1">
    <citation type="submission" date="2018-08" db="EMBL/GenBank/DDBJ databases">
        <title>Genomic Encyclopedia of Type Strains, Phase IV (KMG-IV): sequencing the most valuable type-strain genomes for metagenomic binning, comparative biology and taxonomic classification.</title>
        <authorList>
            <person name="Goeker M."/>
        </authorList>
    </citation>
    <scope>NUCLEOTIDE SEQUENCE [LARGE SCALE GENOMIC DNA]</scope>
    <source>
        <strain evidence="1 2">BW863</strain>
    </source>
</reference>
<dbReference type="Proteomes" id="UP000256900">
    <property type="component" value="Unassembled WGS sequence"/>
</dbReference>
<evidence type="ECO:0008006" key="3">
    <source>
        <dbReference type="Google" id="ProtNLM"/>
    </source>
</evidence>
<gene>
    <name evidence="1" type="ORF">DES32_0327</name>
</gene>
<dbReference type="OrthoDB" id="7236134at2"/>
<sequence length="329" mass="38333">MNRRGLVIAILSFNRPHYLKQVLDSLAPQLLPADTCYLFQDGGWNPISRIQKASESVILECTDTFSRLIPDGRAFVSSVNLGIAANYRRAEEFVFEALKAQEALFLEDDLVLSPHYLEVTSDLLEIAAAQPCIGYVSAYGDLWASLQEQVSKEGLLQLMHENWGSALTRASWLKQRPVREMYWLLIKSQDYRHRDHDKIRELFRELGYDIHHSSQDASRWIACADKNLLRLTTRTCHARYIGEVGEHEAKQRYKEYRFSESVWYPKRPKLTMPTVAQLEAWCDEFKRQLISGYSHSYELRHNDVRARRRRNRYSVLGWCKRPPPAPLET</sequence>
<name>A0A3D9Z1S0_9HYPH</name>
<proteinExistence type="predicted"/>
<protein>
    <recommendedName>
        <fullName evidence="3">Glycosyl transferase family 2</fullName>
    </recommendedName>
</protein>